<reference evidence="1 2" key="1">
    <citation type="submission" date="2023-08" db="EMBL/GenBank/DDBJ databases">
        <title>Pleionea litopenaei sp. nov., isolated from stomach of juvenile Litopenaeus vannamei.</title>
        <authorList>
            <person name="Rho A.M."/>
            <person name="Hwang C.Y."/>
        </authorList>
    </citation>
    <scope>NUCLEOTIDE SEQUENCE [LARGE SCALE GENOMIC DNA]</scope>
    <source>
        <strain evidence="1 2">HL-JVS1</strain>
    </source>
</reference>
<dbReference type="Proteomes" id="UP001239782">
    <property type="component" value="Chromosome"/>
</dbReference>
<dbReference type="AlphaFoldDB" id="A0AA51RQC8"/>
<accession>A0AA51RQC8</accession>
<dbReference type="EMBL" id="CP133548">
    <property type="protein sequence ID" value="WMS85604.1"/>
    <property type="molecule type" value="Genomic_DNA"/>
</dbReference>
<evidence type="ECO:0000313" key="2">
    <source>
        <dbReference type="Proteomes" id="UP001239782"/>
    </source>
</evidence>
<protein>
    <submittedName>
        <fullName evidence="1">Uncharacterized protein</fullName>
    </submittedName>
</protein>
<sequence>MRAQGKGVSEFPANPLRARILAREFERKCLEARPPLSEGKYNRHDHINKYTSTFKDAKKRFDVPRNPFFNWRKGKALPSSTTTDLMGGLFGEDLTGKWRSRGVDSPEQTFLCALDLISRNNQPNCSEVLKEADEILGAVSSAVCALIPRIPNLERPKFTSYRGSKSLASSVNRKSSRYVEWSKKRPVAYPFIAERINPYDSVSPLCASLMYLVKPNNQTHLPYGLAQALLLDVISGVIAAYIVMLHRNPSELQTGGLVVDLYRLVHRLFLAETDVSAKGAELVREVFYNRFPEFSVEADELIARLGGLIELFQGFIEKSGLFSTEFAALIDPVNPDRSADISQWWCV</sequence>
<evidence type="ECO:0000313" key="1">
    <source>
        <dbReference type="EMBL" id="WMS85604.1"/>
    </source>
</evidence>
<gene>
    <name evidence="1" type="ORF">Q9312_10305</name>
</gene>
<proteinExistence type="predicted"/>
<organism evidence="1 2">
    <name type="scientific">Pleionea litopenaei</name>
    <dbReference type="NCBI Taxonomy" id="3070815"/>
    <lineage>
        <taxon>Bacteria</taxon>
        <taxon>Pseudomonadati</taxon>
        <taxon>Pseudomonadota</taxon>
        <taxon>Gammaproteobacteria</taxon>
        <taxon>Oceanospirillales</taxon>
        <taxon>Pleioneaceae</taxon>
        <taxon>Pleionea</taxon>
    </lineage>
</organism>
<dbReference type="RefSeq" id="WP_309200757.1">
    <property type="nucleotide sequence ID" value="NZ_CP133548.1"/>
</dbReference>
<keyword evidence="2" id="KW-1185">Reference proteome</keyword>
<dbReference type="KEGG" id="plei:Q9312_10305"/>
<name>A0AA51RQC8_9GAMM</name>